<name>A0A171DJE7_9ACTN</name>
<gene>
    <name evidence="2" type="ORF">PS9374_04625</name>
</gene>
<sequence length="508" mass="53803">MVVLLGIWGGFAVADTEQAPASQACTSLYAPGTREYATCAAAMDNGIVADISVSQRPRTPQQTAINTVDGFTTGAGTGSESGSETLLYCLTADGTATLTDPGGRNTCTRTITCTRQASTGGYRCVDHHGDVVDPPAALCPPSTTRNCTAATPFSTTDQIPSPPPTTAPDPALISPSPTSTSQSTPAATATSSPTPAPTTAAPAPADDPLSQAIDRAHRQGLRIWLEADLTTTWLDTSRRGTSDQFKAAVDHLAQHAAKPGVAGIKIAYDLGIRGFSSAEEIQRFISETSAALRTALRTTVPEGRRQLAVDVVVPELGCGTNTACQKGLQAKYPLLTLERVEKYVLTGGVDVVNVSSGLFATDYQTYKIPLERALTNQWLRLRMRGWDTRVLLGAREIGLAHRGDAPTTVTKAVTKTAEAAVAARVDQPVTTGGVRSVVLWTHRQVWDGATWRLTDPGLAPNPVWTSLMRRKNLGRIAITFNPHEPEKSIAEDLAVIGQVAAEVYLHAQ</sequence>
<feature type="compositionally biased region" description="Low complexity" evidence="1">
    <location>
        <begin position="168"/>
        <end position="204"/>
    </location>
</feature>
<evidence type="ECO:0000313" key="2">
    <source>
        <dbReference type="EMBL" id="GAT68960.1"/>
    </source>
</evidence>
<dbReference type="Proteomes" id="UP000077701">
    <property type="component" value="Unassembled WGS sequence"/>
</dbReference>
<feature type="compositionally biased region" description="Polar residues" evidence="1">
    <location>
        <begin position="141"/>
        <end position="159"/>
    </location>
</feature>
<reference evidence="2 3" key="1">
    <citation type="journal article" date="2016" name="Genome Announc.">
        <title>Draft Genome Sequence of Planomonospora sphaerica JCM9374, a Rare Actinomycete.</title>
        <authorList>
            <person name="Dohra H."/>
            <person name="Suzuki T."/>
            <person name="Inoue Y."/>
            <person name="Kodani S."/>
        </authorList>
    </citation>
    <scope>NUCLEOTIDE SEQUENCE [LARGE SCALE GENOMIC DNA]</scope>
    <source>
        <strain evidence="2 3">JCM 9374</strain>
    </source>
</reference>
<evidence type="ECO:0000256" key="1">
    <source>
        <dbReference type="SAM" id="MobiDB-lite"/>
    </source>
</evidence>
<keyword evidence="3" id="KW-1185">Reference proteome</keyword>
<accession>A0A171DJE7</accession>
<reference evidence="3" key="2">
    <citation type="submission" date="2016-04" db="EMBL/GenBank/DDBJ databases">
        <title>Planomonospora sphaerica JCM9374 whole genome shotgun sequence.</title>
        <authorList>
            <person name="Suzuki T."/>
            <person name="Dohra H."/>
            <person name="Kodani S."/>
        </authorList>
    </citation>
    <scope>NUCLEOTIDE SEQUENCE [LARGE SCALE GENOMIC DNA]</scope>
    <source>
        <strain evidence="3">JCM 9374</strain>
    </source>
</reference>
<dbReference type="AlphaFoldDB" id="A0A171DJE7"/>
<dbReference type="EMBL" id="BDCX01000011">
    <property type="protein sequence ID" value="GAT68960.1"/>
    <property type="molecule type" value="Genomic_DNA"/>
</dbReference>
<feature type="region of interest" description="Disordered" evidence="1">
    <location>
        <begin position="137"/>
        <end position="208"/>
    </location>
</feature>
<evidence type="ECO:0000313" key="3">
    <source>
        <dbReference type="Proteomes" id="UP000077701"/>
    </source>
</evidence>
<organism evidence="2 3">
    <name type="scientific">Planomonospora sphaerica</name>
    <dbReference type="NCBI Taxonomy" id="161355"/>
    <lineage>
        <taxon>Bacteria</taxon>
        <taxon>Bacillati</taxon>
        <taxon>Actinomycetota</taxon>
        <taxon>Actinomycetes</taxon>
        <taxon>Streptosporangiales</taxon>
        <taxon>Streptosporangiaceae</taxon>
        <taxon>Planomonospora</taxon>
    </lineage>
</organism>
<protein>
    <submittedName>
        <fullName evidence="2">Uncharacterized protein</fullName>
    </submittedName>
</protein>
<proteinExistence type="predicted"/>
<comment type="caution">
    <text evidence="2">The sequence shown here is derived from an EMBL/GenBank/DDBJ whole genome shotgun (WGS) entry which is preliminary data.</text>
</comment>